<feature type="region of interest" description="Disordered" evidence="6">
    <location>
        <begin position="414"/>
        <end position="446"/>
    </location>
</feature>
<dbReference type="Pfam" id="PF24537">
    <property type="entry name" value="zf-C2H2_fungi"/>
    <property type="match status" value="1"/>
</dbReference>
<evidence type="ECO:0000256" key="3">
    <source>
        <dbReference type="ARBA" id="ARBA00022771"/>
    </source>
</evidence>
<dbReference type="HOGENOM" id="CLU_015534_1_0_1"/>
<keyword evidence="4" id="KW-0862">Zinc</keyword>
<dbReference type="RefSeq" id="XP_002851117.1">
    <property type="nucleotide sequence ID" value="XM_002851071.1"/>
</dbReference>
<feature type="compositionally biased region" description="Polar residues" evidence="6">
    <location>
        <begin position="26"/>
        <end position="37"/>
    </location>
</feature>
<evidence type="ECO:0000256" key="2">
    <source>
        <dbReference type="ARBA" id="ARBA00022737"/>
    </source>
</evidence>
<feature type="compositionally biased region" description="Polar residues" evidence="6">
    <location>
        <begin position="532"/>
        <end position="552"/>
    </location>
</feature>
<dbReference type="PROSITE" id="PS00028">
    <property type="entry name" value="ZINC_FINGER_C2H2_1"/>
    <property type="match status" value="1"/>
</dbReference>
<keyword evidence="9" id="KW-1185">Reference proteome</keyword>
<feature type="compositionally biased region" description="Polar residues" evidence="6">
    <location>
        <begin position="1"/>
        <end position="20"/>
    </location>
</feature>
<dbReference type="OMA" id="SGHPFTN"/>
<feature type="compositionally biased region" description="Basic and acidic residues" evidence="6">
    <location>
        <begin position="141"/>
        <end position="161"/>
    </location>
</feature>
<accession>C5FEK9</accession>
<dbReference type="InterPro" id="IPR013087">
    <property type="entry name" value="Znf_C2H2_type"/>
</dbReference>
<name>C5FEK9_ARTOC</name>
<evidence type="ECO:0000259" key="7">
    <source>
        <dbReference type="PROSITE" id="PS50157"/>
    </source>
</evidence>
<dbReference type="STRING" id="554155.C5FEK9"/>
<feature type="region of interest" description="Disordered" evidence="6">
    <location>
        <begin position="532"/>
        <end position="578"/>
    </location>
</feature>
<reference evidence="9" key="1">
    <citation type="journal article" date="2012" name="MBio">
        <title>Comparative genome analysis of Trichophyton rubrum and related dermatophytes reveals candidate genes involved in infection.</title>
        <authorList>
            <person name="Martinez D.A."/>
            <person name="Oliver B.G."/>
            <person name="Graeser Y."/>
            <person name="Goldberg J.M."/>
            <person name="Li W."/>
            <person name="Martinez-Rossi N.M."/>
            <person name="Monod M."/>
            <person name="Shelest E."/>
            <person name="Barton R.C."/>
            <person name="Birch E."/>
            <person name="Brakhage A.A."/>
            <person name="Chen Z."/>
            <person name="Gurr S.J."/>
            <person name="Heiman D."/>
            <person name="Heitman J."/>
            <person name="Kosti I."/>
            <person name="Rossi A."/>
            <person name="Saif S."/>
            <person name="Samalova M."/>
            <person name="Saunders C.W."/>
            <person name="Shea T."/>
            <person name="Summerbell R.C."/>
            <person name="Xu J."/>
            <person name="Young S."/>
            <person name="Zeng Q."/>
            <person name="Birren B.W."/>
            <person name="Cuomo C.A."/>
            <person name="White T.C."/>
        </authorList>
    </citation>
    <scope>NUCLEOTIDE SEQUENCE [LARGE SCALE GENOMIC DNA]</scope>
    <source>
        <strain evidence="9">ATCC MYA-4605 / CBS 113480</strain>
    </source>
</reference>
<dbReference type="eggNOG" id="ENOG502RYIG">
    <property type="taxonomic scope" value="Eukaryota"/>
</dbReference>
<dbReference type="PANTHER" id="PTHR24409">
    <property type="entry name" value="ZINC FINGER PROTEIN 142"/>
    <property type="match status" value="1"/>
</dbReference>
<evidence type="ECO:0000256" key="1">
    <source>
        <dbReference type="ARBA" id="ARBA00022723"/>
    </source>
</evidence>
<proteinExistence type="predicted"/>
<feature type="domain" description="C2H2-type" evidence="7">
    <location>
        <begin position="614"/>
        <end position="642"/>
    </location>
</feature>
<dbReference type="GO" id="GO:0005634">
    <property type="term" value="C:nucleus"/>
    <property type="evidence" value="ECO:0007669"/>
    <property type="project" value="TreeGrafter"/>
</dbReference>
<dbReference type="VEuPathDB" id="FungiDB:MCYG_01221"/>
<evidence type="ECO:0000313" key="8">
    <source>
        <dbReference type="EMBL" id="EEQ28333.1"/>
    </source>
</evidence>
<dbReference type="AlphaFoldDB" id="C5FEK9"/>
<dbReference type="GeneID" id="9228658"/>
<feature type="region of interest" description="Disordered" evidence="6">
    <location>
        <begin position="1"/>
        <end position="234"/>
    </location>
</feature>
<dbReference type="InterPro" id="IPR057026">
    <property type="entry name" value="Znf-C2H2_ascomycetes"/>
</dbReference>
<feature type="compositionally biased region" description="Low complexity" evidence="6">
    <location>
        <begin position="192"/>
        <end position="205"/>
    </location>
</feature>
<feature type="compositionally biased region" description="Polar residues" evidence="6">
    <location>
        <begin position="206"/>
        <end position="225"/>
    </location>
</feature>
<organism evidence="8 9">
    <name type="scientific">Arthroderma otae (strain ATCC MYA-4605 / CBS 113480)</name>
    <name type="common">Microsporum canis</name>
    <dbReference type="NCBI Taxonomy" id="554155"/>
    <lineage>
        <taxon>Eukaryota</taxon>
        <taxon>Fungi</taxon>
        <taxon>Dikarya</taxon>
        <taxon>Ascomycota</taxon>
        <taxon>Pezizomycotina</taxon>
        <taxon>Eurotiomycetes</taxon>
        <taxon>Eurotiomycetidae</taxon>
        <taxon>Onygenales</taxon>
        <taxon>Arthrodermataceae</taxon>
        <taxon>Microsporum</taxon>
    </lineage>
</organism>
<feature type="region of interest" description="Disordered" evidence="6">
    <location>
        <begin position="483"/>
        <end position="510"/>
    </location>
</feature>
<dbReference type="OrthoDB" id="3524154at2759"/>
<dbReference type="GO" id="GO:0008270">
    <property type="term" value="F:zinc ion binding"/>
    <property type="evidence" value="ECO:0007669"/>
    <property type="project" value="UniProtKB-KW"/>
</dbReference>
<dbReference type="GO" id="GO:0000981">
    <property type="term" value="F:DNA-binding transcription factor activity, RNA polymerase II-specific"/>
    <property type="evidence" value="ECO:0007669"/>
    <property type="project" value="TreeGrafter"/>
</dbReference>
<feature type="compositionally biased region" description="Polar residues" evidence="6">
    <location>
        <begin position="483"/>
        <end position="503"/>
    </location>
</feature>
<evidence type="ECO:0000313" key="9">
    <source>
        <dbReference type="Proteomes" id="UP000002035"/>
    </source>
</evidence>
<gene>
    <name evidence="8" type="ORF">MCYG_01221</name>
</gene>
<keyword evidence="3 5" id="KW-0863">Zinc-finger</keyword>
<dbReference type="PROSITE" id="PS50157">
    <property type="entry name" value="ZINC_FINGER_C2H2_2"/>
    <property type="match status" value="1"/>
</dbReference>
<dbReference type="EMBL" id="DS995701">
    <property type="protein sequence ID" value="EEQ28333.1"/>
    <property type="molecule type" value="Genomic_DNA"/>
</dbReference>
<keyword evidence="2" id="KW-0677">Repeat</keyword>
<feature type="compositionally biased region" description="Low complexity" evidence="6">
    <location>
        <begin position="173"/>
        <end position="184"/>
    </location>
</feature>
<feature type="compositionally biased region" description="Basic and acidic residues" evidence="6">
    <location>
        <begin position="101"/>
        <end position="110"/>
    </location>
</feature>
<protein>
    <recommendedName>
        <fullName evidence="7">C2H2-type domain-containing protein</fullName>
    </recommendedName>
</protein>
<dbReference type="SMART" id="SM00355">
    <property type="entry name" value="ZnF_C2H2"/>
    <property type="match status" value="2"/>
</dbReference>
<evidence type="ECO:0000256" key="4">
    <source>
        <dbReference type="ARBA" id="ARBA00022833"/>
    </source>
</evidence>
<dbReference type="PANTHER" id="PTHR24409:SF295">
    <property type="entry name" value="AZ2-RELATED"/>
    <property type="match status" value="1"/>
</dbReference>
<dbReference type="GO" id="GO:0000977">
    <property type="term" value="F:RNA polymerase II transcription regulatory region sequence-specific DNA binding"/>
    <property type="evidence" value="ECO:0007669"/>
    <property type="project" value="TreeGrafter"/>
</dbReference>
<evidence type="ECO:0000256" key="6">
    <source>
        <dbReference type="SAM" id="MobiDB-lite"/>
    </source>
</evidence>
<feature type="region of interest" description="Disordered" evidence="6">
    <location>
        <begin position="749"/>
        <end position="779"/>
    </location>
</feature>
<sequence>MDLPLTSTPSILVSDSTAEQQPGRHSYSTSRQHTIWQRSHRDSAPPSPPYGPMAIPRSEETIAPPPLPPPRFIEELANGHDSGWRWGNTFHPGGTGAGAAVERDPKDASVGRDAAAGTGTMLPPINPGSSLFGGHARPPLRRRDETFRLDAEEQRAVDARRPGSGSVSEQETGPGPLSAPLLSPFGDAGAFSPTSPSTRPGRSLSQTGSLSHTLDTRILPSTRQKPLSEKSVERSINAYDRNLLSKIGGPTSPPRNAVLGLTTTLRDPARVQTSFSALTLADETLSPQDMRWGSGPPSAGISPGTGGSGFSDYIAFRSHREGSGSGPSPMEVDQFSQAREKYGSSCSITSGPIRYGEAAHSLPLHSGRRSHDRSLFPDLDTDVSMDEASTNMSLKTTRQRSLGDRMPSFVEGISPLSNHGMKRRASSPPQVAPHEDVGISTGTGDRRMSGFPFNTGMCTSPGGARYQSSHGSISSISSASMRTGSYASSTGLSVGASSMSSYDRPSPGGVSPTDIDHYDRGAFMCSPAQKQSTSAPILSMPRPNQYTESSPSAADMKKNSISAGTGRKGSHTCPNSSKNPQRVGRSYICECCHAKPKKLDSLEELRAHEMEKQYNCNYCHKRFKNKNEAERHRSSLHIRHHSWSCGSLAGYESAFHPSSSSSSNGQVAGSTTATHDTCGFCGMEFPNFPSPQWDVRIEHLTAIHKFGECNQSKKFWRADHLRQHLKHIHAGSSGKWTNILENACMKEEPITDSGLPSIGETPDGNMETSMMGNDRDGES</sequence>
<dbReference type="Proteomes" id="UP000002035">
    <property type="component" value="Unassembled WGS sequence"/>
</dbReference>
<keyword evidence="1" id="KW-0479">Metal-binding</keyword>
<evidence type="ECO:0000256" key="5">
    <source>
        <dbReference type="PROSITE-ProRule" id="PRU00042"/>
    </source>
</evidence>